<keyword evidence="6" id="KW-1185">Reference proteome</keyword>
<protein>
    <recommendedName>
        <fullName evidence="4">Succinate dehydrogenase assembly factor 2, mitochondrial</fullName>
        <shortName evidence="4">SDH assembly factor 2</shortName>
        <shortName evidence="4">SDHAF2</shortName>
    </recommendedName>
</protein>
<dbReference type="AlphaFoldDB" id="A0A1X7VG91"/>
<keyword evidence="3 4" id="KW-0143">Chaperone</keyword>
<dbReference type="InParanoid" id="A0A1X7VG91"/>
<dbReference type="EnsemblMetazoa" id="Aqu2.1.38512_001">
    <property type="protein sequence ID" value="Aqu2.1.38512_001"/>
    <property type="gene ID" value="Aqu2.1.38512"/>
</dbReference>
<comment type="similarity">
    <text evidence="4">Belongs to the SDHAF2 family.</text>
</comment>
<evidence type="ECO:0000313" key="6">
    <source>
        <dbReference type="Proteomes" id="UP000007879"/>
    </source>
</evidence>
<dbReference type="FunFam" id="1.10.150.250:FF:000002">
    <property type="entry name" value="Succinate dehydrogenase assembly factor 2, mitochondrial"/>
    <property type="match status" value="1"/>
</dbReference>
<dbReference type="HAMAP" id="MF_03057">
    <property type="entry name" value="SDHAF2"/>
    <property type="match status" value="1"/>
</dbReference>
<dbReference type="InterPro" id="IPR005631">
    <property type="entry name" value="SDH"/>
</dbReference>
<dbReference type="InterPro" id="IPR036714">
    <property type="entry name" value="SDH_sf"/>
</dbReference>
<comment type="subcellular location">
    <subcellularLocation>
        <location evidence="1 4">Mitochondrion matrix</location>
    </subcellularLocation>
</comment>
<evidence type="ECO:0000313" key="5">
    <source>
        <dbReference type="EnsemblMetazoa" id="Aqu2.1.38512_001"/>
    </source>
</evidence>
<dbReference type="GO" id="GO:0034553">
    <property type="term" value="P:mitochondrial respiratory chain complex II assembly"/>
    <property type="evidence" value="ECO:0007669"/>
    <property type="project" value="TreeGrafter"/>
</dbReference>
<evidence type="ECO:0000256" key="4">
    <source>
        <dbReference type="HAMAP-Rule" id="MF_03057"/>
    </source>
</evidence>
<dbReference type="eggNOG" id="KOG3326">
    <property type="taxonomic scope" value="Eukaryota"/>
</dbReference>
<dbReference type="GO" id="GO:0005759">
    <property type="term" value="C:mitochondrial matrix"/>
    <property type="evidence" value="ECO:0007669"/>
    <property type="project" value="UniProtKB-SubCell"/>
</dbReference>
<dbReference type="STRING" id="400682.A0A1X7VG91"/>
<dbReference type="OrthoDB" id="284292at2759"/>
<gene>
    <name evidence="5" type="primary">100633884</name>
</gene>
<reference evidence="6" key="1">
    <citation type="journal article" date="2010" name="Nature">
        <title>The Amphimedon queenslandica genome and the evolution of animal complexity.</title>
        <authorList>
            <person name="Srivastava M."/>
            <person name="Simakov O."/>
            <person name="Chapman J."/>
            <person name="Fahey B."/>
            <person name="Gauthier M.E."/>
            <person name="Mitros T."/>
            <person name="Richards G.S."/>
            <person name="Conaco C."/>
            <person name="Dacre M."/>
            <person name="Hellsten U."/>
            <person name="Larroux C."/>
            <person name="Putnam N.H."/>
            <person name="Stanke M."/>
            <person name="Adamska M."/>
            <person name="Darling A."/>
            <person name="Degnan S.M."/>
            <person name="Oakley T.H."/>
            <person name="Plachetzki D.C."/>
            <person name="Zhai Y."/>
            <person name="Adamski M."/>
            <person name="Calcino A."/>
            <person name="Cummins S.F."/>
            <person name="Goodstein D.M."/>
            <person name="Harris C."/>
            <person name="Jackson D.J."/>
            <person name="Leys S.P."/>
            <person name="Shu S."/>
            <person name="Woodcroft B.J."/>
            <person name="Vervoort M."/>
            <person name="Kosik K.S."/>
            <person name="Manning G."/>
            <person name="Degnan B.M."/>
            <person name="Rokhsar D.S."/>
        </authorList>
    </citation>
    <scope>NUCLEOTIDE SEQUENCE [LARGE SCALE GENOMIC DNA]</scope>
</reference>
<dbReference type="PANTHER" id="PTHR12469:SF2">
    <property type="entry name" value="SUCCINATE DEHYDROGENASE ASSEMBLY FACTOR 2, MITOCHONDRIAL"/>
    <property type="match status" value="1"/>
</dbReference>
<comment type="subunit">
    <text evidence="4">Interacts with the flavoprotein subunit within the SDH catalytic dimer.</text>
</comment>
<keyword evidence="2 4" id="KW-0496">Mitochondrion</keyword>
<dbReference type="SUPFAM" id="SSF109910">
    <property type="entry name" value="YgfY-like"/>
    <property type="match status" value="1"/>
</dbReference>
<dbReference type="Proteomes" id="UP000007879">
    <property type="component" value="Unassembled WGS sequence"/>
</dbReference>
<evidence type="ECO:0000256" key="3">
    <source>
        <dbReference type="ARBA" id="ARBA00023186"/>
    </source>
</evidence>
<accession>A0A1X7VG91</accession>
<dbReference type="PANTHER" id="PTHR12469">
    <property type="entry name" value="PROTEIN EMI5 HOMOLOG, MITOCHONDRIAL"/>
    <property type="match status" value="1"/>
</dbReference>
<dbReference type="Pfam" id="PF03937">
    <property type="entry name" value="Sdh5"/>
    <property type="match status" value="1"/>
</dbReference>
<name>A0A1X7VG91_AMPQE</name>
<dbReference type="KEGG" id="aqu:100633884"/>
<evidence type="ECO:0000256" key="1">
    <source>
        <dbReference type="ARBA" id="ARBA00004305"/>
    </source>
</evidence>
<dbReference type="EnsemblMetazoa" id="XM_003384458.2">
    <property type="protein sequence ID" value="XP_003384506.1"/>
    <property type="gene ID" value="LOC100633884"/>
</dbReference>
<proteinExistence type="inferred from homology"/>
<dbReference type="Gene3D" id="1.10.150.250">
    <property type="entry name" value="Flavinator of succinate dehydrogenase"/>
    <property type="match status" value="1"/>
</dbReference>
<organism evidence="5">
    <name type="scientific">Amphimedon queenslandica</name>
    <name type="common">Sponge</name>
    <dbReference type="NCBI Taxonomy" id="400682"/>
    <lineage>
        <taxon>Eukaryota</taxon>
        <taxon>Metazoa</taxon>
        <taxon>Porifera</taxon>
        <taxon>Demospongiae</taxon>
        <taxon>Heteroscleromorpha</taxon>
        <taxon>Haplosclerida</taxon>
        <taxon>Niphatidae</taxon>
        <taxon>Amphimedon</taxon>
    </lineage>
</organism>
<dbReference type="GO" id="GO:0006121">
    <property type="term" value="P:mitochondrial electron transport, succinate to ubiquinone"/>
    <property type="evidence" value="ECO:0007669"/>
    <property type="project" value="UniProtKB-UniRule"/>
</dbReference>
<sequence>MAAIRMLAARIMVSRGSWLRWQSTDISYPKYTPRTGEDETVKRKRLLYQSRKRGMTENGILLSTFAERYLNKFTSQQLEEYDKLINEPSNDWDIYQWITKKEIPPLEYQTPTLSLLQEHTATLNANSTHVQTQPPLNE</sequence>
<comment type="function">
    <text evidence="4">Plays an essential role in the assembly of succinate dehydrogenase (SDH), an enzyme complex (also referred to as respiratory complex II) that is a component of both the tricarboxylic acid (TCA) cycle and the mitochondrial electron transport chain, and which couples the oxidation of succinate to fumarate with the reduction of ubiquinone (coenzyme Q) to ubiquinol. Required for flavinylation (covalent attachment of FAD) of the flavoprotein subunit of the SDH catalytic dimer.</text>
</comment>
<evidence type="ECO:0000256" key="2">
    <source>
        <dbReference type="ARBA" id="ARBA00023128"/>
    </source>
</evidence>
<dbReference type="InterPro" id="IPR028882">
    <property type="entry name" value="SDHAF2"/>
</dbReference>
<dbReference type="GO" id="GO:0006099">
    <property type="term" value="P:tricarboxylic acid cycle"/>
    <property type="evidence" value="ECO:0007669"/>
    <property type="project" value="TreeGrafter"/>
</dbReference>
<reference evidence="5" key="2">
    <citation type="submission" date="2017-05" db="UniProtKB">
        <authorList>
            <consortium name="EnsemblMetazoa"/>
        </authorList>
    </citation>
    <scope>IDENTIFICATION</scope>
</reference>